<feature type="signal peptide" evidence="1">
    <location>
        <begin position="1"/>
        <end position="20"/>
    </location>
</feature>
<gene>
    <name evidence="2" type="ORF">BG015_006233</name>
</gene>
<dbReference type="AlphaFoldDB" id="A0A9P5S2P8"/>
<evidence type="ECO:0000313" key="2">
    <source>
        <dbReference type="EMBL" id="KAF9151778.1"/>
    </source>
</evidence>
<feature type="chain" id="PRO_5040353022" evidence="1">
    <location>
        <begin position="21"/>
        <end position="188"/>
    </location>
</feature>
<comment type="caution">
    <text evidence="2">The sequence shown here is derived from an EMBL/GenBank/DDBJ whole genome shotgun (WGS) entry which is preliminary data.</text>
</comment>
<evidence type="ECO:0000313" key="3">
    <source>
        <dbReference type="Proteomes" id="UP000748756"/>
    </source>
</evidence>
<dbReference type="EMBL" id="JAAAUQ010000295">
    <property type="protein sequence ID" value="KAF9151778.1"/>
    <property type="molecule type" value="Genomic_DNA"/>
</dbReference>
<dbReference type="Proteomes" id="UP000748756">
    <property type="component" value="Unassembled WGS sequence"/>
</dbReference>
<proteinExistence type="predicted"/>
<keyword evidence="1" id="KW-0732">Signal</keyword>
<sequence length="188" mass="19590">MKIKISALLVFAAVIAAVIADPIDTTAAASEDIAELTDFIGTHAGHVKRSDAVAAVVEAAALVFAPHEPLADEAHLIETRNDDSELHASNVLDKRAVTCPKGYGSCKGQGNKCCRLGGSCCKKGCCNKGYWCYSNLCCPNSSNGCEGKSCCPKGSQCCRGGGCCKKGYNCWRTASGRRGCCPKGKTCG</sequence>
<evidence type="ECO:0000256" key="1">
    <source>
        <dbReference type="SAM" id="SignalP"/>
    </source>
</evidence>
<accession>A0A9P5S2P8</accession>
<name>A0A9P5S2P8_9FUNG</name>
<dbReference type="OrthoDB" id="2438385at2759"/>
<keyword evidence="3" id="KW-1185">Reference proteome</keyword>
<organism evidence="2 3">
    <name type="scientific">Linnemannia schmuckeri</name>
    <dbReference type="NCBI Taxonomy" id="64567"/>
    <lineage>
        <taxon>Eukaryota</taxon>
        <taxon>Fungi</taxon>
        <taxon>Fungi incertae sedis</taxon>
        <taxon>Mucoromycota</taxon>
        <taxon>Mortierellomycotina</taxon>
        <taxon>Mortierellomycetes</taxon>
        <taxon>Mortierellales</taxon>
        <taxon>Mortierellaceae</taxon>
        <taxon>Linnemannia</taxon>
    </lineage>
</organism>
<reference evidence="2" key="1">
    <citation type="journal article" date="2020" name="Fungal Divers.">
        <title>Resolving the Mortierellaceae phylogeny through synthesis of multi-gene phylogenetics and phylogenomics.</title>
        <authorList>
            <person name="Vandepol N."/>
            <person name="Liber J."/>
            <person name="Desiro A."/>
            <person name="Na H."/>
            <person name="Kennedy M."/>
            <person name="Barry K."/>
            <person name="Grigoriev I.V."/>
            <person name="Miller A.N."/>
            <person name="O'Donnell K."/>
            <person name="Stajich J.E."/>
            <person name="Bonito G."/>
        </authorList>
    </citation>
    <scope>NUCLEOTIDE SEQUENCE</scope>
    <source>
        <strain evidence="2">NRRL 6426</strain>
    </source>
</reference>
<protein>
    <submittedName>
        <fullName evidence="2">Uncharacterized protein</fullName>
    </submittedName>
</protein>